<evidence type="ECO:0000259" key="3">
    <source>
        <dbReference type="Pfam" id="PF01243"/>
    </source>
</evidence>
<proteinExistence type="predicted"/>
<dbReference type="EMBL" id="CXWD01000006">
    <property type="protein sequence ID" value="CTQ69006.1"/>
    <property type="molecule type" value="Genomic_DNA"/>
</dbReference>
<feature type="domain" description="Pyridoxamine 5'-phosphate oxidase N-terminal" evidence="3">
    <location>
        <begin position="44"/>
        <end position="140"/>
    </location>
</feature>
<evidence type="ECO:0000256" key="1">
    <source>
        <dbReference type="SAM" id="Coils"/>
    </source>
</evidence>
<dbReference type="InterPro" id="IPR012349">
    <property type="entry name" value="Split_barrel_FMN-bd"/>
</dbReference>
<name>A0A0M7A3K8_9HYPH</name>
<dbReference type="OrthoDB" id="9790331at2"/>
<accession>A0A0M7A3K8</accession>
<dbReference type="Proteomes" id="UP000053235">
    <property type="component" value="Unassembled WGS sequence"/>
</dbReference>
<keyword evidence="5" id="KW-1185">Reference proteome</keyword>
<organism evidence="4 5">
    <name type="scientific">Roseibium alexandrii</name>
    <dbReference type="NCBI Taxonomy" id="388408"/>
    <lineage>
        <taxon>Bacteria</taxon>
        <taxon>Pseudomonadati</taxon>
        <taxon>Pseudomonadota</taxon>
        <taxon>Alphaproteobacteria</taxon>
        <taxon>Hyphomicrobiales</taxon>
        <taxon>Stappiaceae</taxon>
        <taxon>Roseibium</taxon>
    </lineage>
</organism>
<gene>
    <name evidence="4" type="ORF">LAX5112_01966</name>
</gene>
<evidence type="ECO:0000313" key="5">
    <source>
        <dbReference type="Proteomes" id="UP000053235"/>
    </source>
</evidence>
<dbReference type="SUPFAM" id="SSF50475">
    <property type="entry name" value="FMN-binding split barrel"/>
    <property type="match status" value="1"/>
</dbReference>
<evidence type="ECO:0000256" key="2">
    <source>
        <dbReference type="SAM" id="MobiDB-lite"/>
    </source>
</evidence>
<sequence>MARALSTIAFTPAVRARQTEEGSREAYAPLDLPEADSGDRLGPAEAAFISERDGFYQATVSETGWPYVQFRGGPRGFLKVLDEKTLAYADFRGNRQYISSGNLTENDRVSLILMDYPNRRRLKVWARARQIDAKDDPNLIATLRQDGYRDLPERAVILTIEALDWNCPQHIPKRYTLEELAPDILALQNRIAELEAENAELKDFLKPTP</sequence>
<keyword evidence="1" id="KW-0175">Coiled coil</keyword>
<dbReference type="AlphaFoldDB" id="A0A0M7A3K8"/>
<dbReference type="RefSeq" id="WP_055671647.1">
    <property type="nucleotide sequence ID" value="NZ_CXWD01000006.1"/>
</dbReference>
<dbReference type="PANTHER" id="PTHR42815">
    <property type="entry name" value="FAD-BINDING, PUTATIVE (AFU_ORTHOLOGUE AFUA_6G07600)-RELATED"/>
    <property type="match status" value="1"/>
</dbReference>
<feature type="coiled-coil region" evidence="1">
    <location>
        <begin position="177"/>
        <end position="204"/>
    </location>
</feature>
<protein>
    <submittedName>
        <fullName evidence="4">Pyridoxamine 5'-phosphate oxidase, FMN-binding family</fullName>
    </submittedName>
</protein>
<feature type="region of interest" description="Disordered" evidence="2">
    <location>
        <begin position="20"/>
        <end position="39"/>
    </location>
</feature>
<dbReference type="Pfam" id="PF01243">
    <property type="entry name" value="PNPOx_N"/>
    <property type="match status" value="1"/>
</dbReference>
<dbReference type="Gene3D" id="2.30.110.10">
    <property type="entry name" value="Electron Transport, Fmn-binding Protein, Chain A"/>
    <property type="match status" value="1"/>
</dbReference>
<dbReference type="STRING" id="388408.LAX5112_01966"/>
<reference evidence="5" key="1">
    <citation type="submission" date="2015-07" db="EMBL/GenBank/DDBJ databases">
        <authorList>
            <person name="Rodrigo-Torres Lidia"/>
            <person name="Arahal R.David."/>
        </authorList>
    </citation>
    <scope>NUCLEOTIDE SEQUENCE [LARGE SCALE GENOMIC DNA]</scope>
    <source>
        <strain evidence="5">CECT 5112</strain>
    </source>
</reference>
<dbReference type="InterPro" id="IPR011576">
    <property type="entry name" value="Pyridox_Oxase_N"/>
</dbReference>
<dbReference type="PANTHER" id="PTHR42815:SF2">
    <property type="entry name" value="FAD-BINDING, PUTATIVE (AFU_ORTHOLOGUE AFUA_6G07600)-RELATED"/>
    <property type="match status" value="1"/>
</dbReference>
<evidence type="ECO:0000313" key="4">
    <source>
        <dbReference type="EMBL" id="CTQ69006.1"/>
    </source>
</evidence>